<accession>A0A8J5RPC5</accession>
<gene>
    <name evidence="1" type="ORF">GUJ93_ZPchr0009g1977</name>
</gene>
<comment type="caution">
    <text evidence="1">The sequence shown here is derived from an EMBL/GenBank/DDBJ whole genome shotgun (WGS) entry which is preliminary data.</text>
</comment>
<reference evidence="1" key="2">
    <citation type="submission" date="2021-02" db="EMBL/GenBank/DDBJ databases">
        <authorList>
            <person name="Kimball J.A."/>
            <person name="Haas M.W."/>
            <person name="Macchietto M."/>
            <person name="Kono T."/>
            <person name="Duquette J."/>
            <person name="Shao M."/>
        </authorList>
    </citation>
    <scope>NUCLEOTIDE SEQUENCE</scope>
    <source>
        <tissue evidence="1">Fresh leaf tissue</tissue>
    </source>
</reference>
<dbReference type="PANTHER" id="PTHR46422">
    <property type="entry name" value="SERINE/THREONINE-PROTEIN PHOSPHATASE BSL3"/>
    <property type="match status" value="1"/>
</dbReference>
<evidence type="ECO:0000313" key="2">
    <source>
        <dbReference type="Proteomes" id="UP000729402"/>
    </source>
</evidence>
<dbReference type="EMBL" id="JAAALK010000289">
    <property type="protein sequence ID" value="KAG8051292.1"/>
    <property type="molecule type" value="Genomic_DNA"/>
</dbReference>
<sequence length="140" mass="15748">MTSADRVPLDEQILNTSGDTSFNDIVDQDVARLDDQPLSDAYGLLMHTNGMWEWTLAPGISPSQRYQHAAVFVGARLHVTGGVLRGGRAIEGEGAIASDFILFRFPQLSYIYVYFLDATMSHFLKFWTRLLEFGWIDMAL</sequence>
<keyword evidence="2" id="KW-1185">Reference proteome</keyword>
<protein>
    <submittedName>
        <fullName evidence="1">Uncharacterized protein</fullName>
    </submittedName>
</protein>
<dbReference type="PANTHER" id="PTHR46422:SF6">
    <property type="entry name" value="SERINE_THREONINE-PROTEIN PHOSPHATASE BSL1"/>
    <property type="match status" value="1"/>
</dbReference>
<evidence type="ECO:0000313" key="1">
    <source>
        <dbReference type="EMBL" id="KAG8051292.1"/>
    </source>
</evidence>
<organism evidence="1 2">
    <name type="scientific">Zizania palustris</name>
    <name type="common">Northern wild rice</name>
    <dbReference type="NCBI Taxonomy" id="103762"/>
    <lineage>
        <taxon>Eukaryota</taxon>
        <taxon>Viridiplantae</taxon>
        <taxon>Streptophyta</taxon>
        <taxon>Embryophyta</taxon>
        <taxon>Tracheophyta</taxon>
        <taxon>Spermatophyta</taxon>
        <taxon>Magnoliopsida</taxon>
        <taxon>Liliopsida</taxon>
        <taxon>Poales</taxon>
        <taxon>Poaceae</taxon>
        <taxon>BOP clade</taxon>
        <taxon>Oryzoideae</taxon>
        <taxon>Oryzeae</taxon>
        <taxon>Zizaniinae</taxon>
        <taxon>Zizania</taxon>
    </lineage>
</organism>
<dbReference type="OrthoDB" id="1692020at2759"/>
<reference evidence="1" key="1">
    <citation type="journal article" date="2021" name="bioRxiv">
        <title>Whole Genome Assembly and Annotation of Northern Wild Rice, Zizania palustris L., Supports a Whole Genome Duplication in the Zizania Genus.</title>
        <authorList>
            <person name="Haas M."/>
            <person name="Kono T."/>
            <person name="Macchietto M."/>
            <person name="Millas R."/>
            <person name="McGilp L."/>
            <person name="Shao M."/>
            <person name="Duquette J."/>
            <person name="Hirsch C.N."/>
            <person name="Kimball J."/>
        </authorList>
    </citation>
    <scope>NUCLEOTIDE SEQUENCE</scope>
    <source>
        <tissue evidence="1">Fresh leaf tissue</tissue>
    </source>
</reference>
<name>A0A8J5RPC5_ZIZPA</name>
<proteinExistence type="predicted"/>
<dbReference type="AlphaFoldDB" id="A0A8J5RPC5"/>
<dbReference type="Proteomes" id="UP000729402">
    <property type="component" value="Unassembled WGS sequence"/>
</dbReference>